<dbReference type="Gene3D" id="1.10.245.10">
    <property type="entry name" value="SWIB/MDM2 domain"/>
    <property type="match status" value="1"/>
</dbReference>
<evidence type="ECO:0000259" key="2">
    <source>
        <dbReference type="PROSITE" id="PS51925"/>
    </source>
</evidence>
<dbReference type="OrthoDB" id="10251073at2759"/>
<feature type="domain" description="DEK-C" evidence="3">
    <location>
        <begin position="6"/>
        <end position="67"/>
    </location>
</feature>
<feature type="compositionally biased region" description="Basic residues" evidence="1">
    <location>
        <begin position="73"/>
        <end position="88"/>
    </location>
</feature>
<dbReference type="Proteomes" id="UP000269793">
    <property type="component" value="Chromosome III"/>
</dbReference>
<dbReference type="PANTHER" id="PTHR13844">
    <property type="entry name" value="SWI/SNF-RELATED MATRIX-ASSOCIATED ACTIN-DEPENDENT REGULATOR OF CHROMATIN SUBFAMILY D"/>
    <property type="match status" value="1"/>
</dbReference>
<dbReference type="InterPro" id="IPR003121">
    <property type="entry name" value="SWIB_MDM2_domain"/>
</dbReference>
<dbReference type="STRING" id="425264.A0A3G2S6J6"/>
<dbReference type="SUPFAM" id="SSF47592">
    <property type="entry name" value="SWIB/MDM2 domain"/>
    <property type="match status" value="1"/>
</dbReference>
<sequence>MADLEAGQIAQLKPRIFDVLNESDLSNVSAKKIRLALADMPEGSLPEGLDLTAQKKAIDAVIRDCYNELTQKKPAKSTKKAAPSKKRSKAENDDEPKKKRAPNPNNPLSRPLRLSSEMADVCGGSEMPRYEVVKQLWAYIKDRKLQNESNKRQIVCDEKLSGLFGKPTVDSFEMAKLIGRHLEKIEPTNPSS</sequence>
<feature type="compositionally biased region" description="Low complexity" evidence="1">
    <location>
        <begin position="102"/>
        <end position="115"/>
    </location>
</feature>
<dbReference type="VEuPathDB" id="FungiDB:DNF11_1818"/>
<reference evidence="4 5" key="1">
    <citation type="submission" date="2018-10" db="EMBL/GenBank/DDBJ databases">
        <title>Complete genome sequence of Malassezia restricta CBS 7877.</title>
        <authorList>
            <person name="Morand S.C."/>
            <person name="Bertignac M."/>
            <person name="Iltis A."/>
            <person name="Kolder I."/>
            <person name="Pirovano W."/>
            <person name="Jourdain R."/>
            <person name="Clavaud C."/>
        </authorList>
    </citation>
    <scope>NUCLEOTIDE SEQUENCE [LARGE SCALE GENOMIC DNA]</scope>
    <source>
        <strain evidence="4 5">CBS 7877</strain>
    </source>
</reference>
<dbReference type="InterPro" id="IPR014876">
    <property type="entry name" value="DEK_C"/>
</dbReference>
<evidence type="ECO:0000313" key="5">
    <source>
        <dbReference type="Proteomes" id="UP000269793"/>
    </source>
</evidence>
<dbReference type="CDD" id="cd10567">
    <property type="entry name" value="SWIB-MDM2_like"/>
    <property type="match status" value="1"/>
</dbReference>
<gene>
    <name evidence="4" type="primary">UAF30</name>
    <name evidence="4" type="ORF">DNF11_1818</name>
</gene>
<dbReference type="EMBL" id="CP033150">
    <property type="protein sequence ID" value="AYO42768.1"/>
    <property type="molecule type" value="Genomic_DNA"/>
</dbReference>
<evidence type="ECO:0000313" key="4">
    <source>
        <dbReference type="EMBL" id="AYO42768.1"/>
    </source>
</evidence>
<protein>
    <submittedName>
        <fullName evidence="4">Upstream activation factor subunit UAF30</fullName>
    </submittedName>
</protein>
<dbReference type="AlphaFoldDB" id="A0A3G2S6J6"/>
<dbReference type="InterPro" id="IPR036885">
    <property type="entry name" value="SWIB_MDM2_dom_sf"/>
</dbReference>
<name>A0A3G2S6J6_MALR7</name>
<keyword evidence="5" id="KW-1185">Reference proteome</keyword>
<feature type="region of interest" description="Disordered" evidence="1">
    <location>
        <begin position="72"/>
        <end position="115"/>
    </location>
</feature>
<dbReference type="PROSITE" id="PS51998">
    <property type="entry name" value="DEK_C"/>
    <property type="match status" value="1"/>
</dbReference>
<feature type="domain" description="DM2" evidence="2">
    <location>
        <begin position="107"/>
        <end position="184"/>
    </location>
</feature>
<dbReference type="PROSITE" id="PS51925">
    <property type="entry name" value="SWIB_MDM2"/>
    <property type="match status" value="1"/>
</dbReference>
<dbReference type="Pfam" id="PF02201">
    <property type="entry name" value="SWIB"/>
    <property type="match status" value="1"/>
</dbReference>
<dbReference type="Pfam" id="PF08766">
    <property type="entry name" value="DEK_C"/>
    <property type="match status" value="1"/>
</dbReference>
<proteinExistence type="predicted"/>
<evidence type="ECO:0000259" key="3">
    <source>
        <dbReference type="PROSITE" id="PS51998"/>
    </source>
</evidence>
<dbReference type="InterPro" id="IPR019835">
    <property type="entry name" value="SWIB_domain"/>
</dbReference>
<dbReference type="SMART" id="SM00151">
    <property type="entry name" value="SWIB"/>
    <property type="match status" value="1"/>
</dbReference>
<evidence type="ECO:0000256" key="1">
    <source>
        <dbReference type="SAM" id="MobiDB-lite"/>
    </source>
</evidence>
<organism evidence="4 5">
    <name type="scientific">Malassezia restricta (strain ATCC 96810 / NBRC 103918 / CBS 7877)</name>
    <name type="common">Seborrheic dermatitis infection agent</name>
    <dbReference type="NCBI Taxonomy" id="425264"/>
    <lineage>
        <taxon>Eukaryota</taxon>
        <taxon>Fungi</taxon>
        <taxon>Dikarya</taxon>
        <taxon>Basidiomycota</taxon>
        <taxon>Ustilaginomycotina</taxon>
        <taxon>Malasseziomycetes</taxon>
        <taxon>Malasseziales</taxon>
        <taxon>Malasseziaceae</taxon>
        <taxon>Malassezia</taxon>
    </lineage>
</organism>
<accession>A0A3G2S6J6</accession>